<evidence type="ECO:0000256" key="1">
    <source>
        <dbReference type="SAM" id="Phobius"/>
    </source>
</evidence>
<feature type="non-terminal residue" evidence="2">
    <location>
        <position position="1"/>
    </location>
</feature>
<accession>B6V6Q3</accession>
<keyword evidence="1" id="KW-0472">Membrane</keyword>
<reference evidence="2" key="1">
    <citation type="submission" date="2008-09" db="EMBL/GenBank/DDBJ databases">
        <title>Cloning and characterization of cold regulated sequences in cypress (Cupressus sempervirens).</title>
        <authorList>
            <person name="Pedron L."/>
            <person name="Baldi P."/>
            <person name="La Porta N."/>
        </authorList>
    </citation>
    <scope>NUCLEOTIDE SEQUENCE</scope>
    <source>
        <strain evidence="2">Cyplp047</strain>
    </source>
</reference>
<proteinExistence type="evidence at transcript level"/>
<sequence length="30" mass="3566">PLCTTIGLFLVVRDLFGLFWITLQIRRRAF</sequence>
<dbReference type="EMBL" id="FJ237456">
    <property type="protein sequence ID" value="ACI87776.1"/>
    <property type="molecule type" value="mRNA"/>
</dbReference>
<keyword evidence="1" id="KW-0812">Transmembrane</keyword>
<protein>
    <submittedName>
        <fullName evidence="2">Uncharacterized protein</fullName>
    </submittedName>
</protein>
<keyword evidence="1" id="KW-1133">Transmembrane helix</keyword>
<dbReference type="AlphaFoldDB" id="B6V6Q3"/>
<feature type="transmembrane region" description="Helical" evidence="1">
    <location>
        <begin position="6"/>
        <end position="23"/>
    </location>
</feature>
<name>B6V6Q3_CUPSE</name>
<organism evidence="2">
    <name type="scientific">Cupressus sempervirens</name>
    <name type="common">Italian cypress</name>
    <dbReference type="NCBI Taxonomy" id="13469"/>
    <lineage>
        <taxon>Eukaryota</taxon>
        <taxon>Viridiplantae</taxon>
        <taxon>Streptophyta</taxon>
        <taxon>Embryophyta</taxon>
        <taxon>Tracheophyta</taxon>
        <taxon>Spermatophyta</taxon>
        <taxon>Pinopsida</taxon>
        <taxon>Pinidae</taxon>
        <taxon>Conifers II</taxon>
        <taxon>Cupressales</taxon>
        <taxon>Cupressaceae</taxon>
        <taxon>Cupressus</taxon>
    </lineage>
</organism>
<evidence type="ECO:0000313" key="2">
    <source>
        <dbReference type="EMBL" id="ACI87776.1"/>
    </source>
</evidence>